<evidence type="ECO:0000256" key="7">
    <source>
        <dbReference type="ARBA" id="ARBA00023004"/>
    </source>
</evidence>
<evidence type="ECO:0000256" key="6">
    <source>
        <dbReference type="ARBA" id="ARBA00023002"/>
    </source>
</evidence>
<dbReference type="SFLD" id="SFLDS00029">
    <property type="entry name" value="Radical_SAM"/>
    <property type="match status" value="1"/>
</dbReference>
<dbReference type="SUPFAM" id="SSF54862">
    <property type="entry name" value="4Fe-4S ferredoxins"/>
    <property type="match status" value="1"/>
</dbReference>
<comment type="cofactor">
    <cofactor evidence="1">
        <name>[4Fe-4S] cluster</name>
        <dbReference type="ChEBI" id="CHEBI:49883"/>
    </cofactor>
</comment>
<dbReference type="RefSeq" id="WP_044905736.1">
    <property type="nucleotide sequence ID" value="NZ_JQIF01000051.1"/>
</dbReference>
<protein>
    <submittedName>
        <fullName evidence="9">Pyruvate formate lyase-activating protein</fullName>
    </submittedName>
</protein>
<keyword evidence="9" id="KW-0670">Pyruvate</keyword>
<evidence type="ECO:0000256" key="3">
    <source>
        <dbReference type="ARBA" id="ARBA00022485"/>
    </source>
</evidence>
<comment type="caution">
    <text evidence="9">The sequence shown here is derived from an EMBL/GenBank/DDBJ whole genome shotgun (WGS) entry which is preliminary data.</text>
</comment>
<dbReference type="AlphaFoldDB" id="A0A099I5D2"/>
<accession>A0A099I5D2</accession>
<evidence type="ECO:0000256" key="4">
    <source>
        <dbReference type="ARBA" id="ARBA00022691"/>
    </source>
</evidence>
<feature type="non-terminal residue" evidence="9">
    <location>
        <position position="135"/>
    </location>
</feature>
<proteinExistence type="inferred from homology"/>
<evidence type="ECO:0000313" key="10">
    <source>
        <dbReference type="Proteomes" id="UP000030008"/>
    </source>
</evidence>
<dbReference type="Gene3D" id="3.20.20.70">
    <property type="entry name" value="Aldolase class I"/>
    <property type="match status" value="1"/>
</dbReference>
<dbReference type="InterPro" id="IPR007197">
    <property type="entry name" value="rSAM"/>
</dbReference>
<dbReference type="Pfam" id="PF13353">
    <property type="entry name" value="Fer4_12"/>
    <property type="match status" value="1"/>
</dbReference>
<evidence type="ECO:0000256" key="8">
    <source>
        <dbReference type="ARBA" id="ARBA00023014"/>
    </source>
</evidence>
<comment type="similarity">
    <text evidence="2">Belongs to the organic radical-activating enzymes family.</text>
</comment>
<dbReference type="GO" id="GO:0016829">
    <property type="term" value="F:lyase activity"/>
    <property type="evidence" value="ECO:0007669"/>
    <property type="project" value="UniProtKB-KW"/>
</dbReference>
<evidence type="ECO:0000256" key="2">
    <source>
        <dbReference type="ARBA" id="ARBA00009777"/>
    </source>
</evidence>
<gene>
    <name evidence="9" type="ORF">CIAN88_12425</name>
</gene>
<dbReference type="GO" id="GO:0051539">
    <property type="term" value="F:4 iron, 4 sulfur cluster binding"/>
    <property type="evidence" value="ECO:0007669"/>
    <property type="project" value="UniProtKB-KW"/>
</dbReference>
<keyword evidence="4" id="KW-0949">S-adenosyl-L-methionine</keyword>
<dbReference type="InterPro" id="IPR013785">
    <property type="entry name" value="Aldolase_TIM"/>
</dbReference>
<organism evidence="9 10">
    <name type="scientific">Clostridium innocuum</name>
    <dbReference type="NCBI Taxonomy" id="1522"/>
    <lineage>
        <taxon>Bacteria</taxon>
        <taxon>Bacillati</taxon>
        <taxon>Bacillota</taxon>
        <taxon>Clostridia</taxon>
        <taxon>Eubacteriales</taxon>
        <taxon>Clostridiaceae</taxon>
        <taxon>Clostridium</taxon>
    </lineage>
</organism>
<dbReference type="PANTHER" id="PTHR30352">
    <property type="entry name" value="PYRUVATE FORMATE-LYASE-ACTIVATING ENZYME"/>
    <property type="match status" value="1"/>
</dbReference>
<evidence type="ECO:0000256" key="5">
    <source>
        <dbReference type="ARBA" id="ARBA00022723"/>
    </source>
</evidence>
<keyword evidence="9" id="KW-0456">Lyase</keyword>
<evidence type="ECO:0000313" key="9">
    <source>
        <dbReference type="EMBL" id="KGJ52870.1"/>
    </source>
</evidence>
<dbReference type="InterPro" id="IPR001989">
    <property type="entry name" value="Radical_activat_CS"/>
</dbReference>
<dbReference type="Proteomes" id="UP000030008">
    <property type="component" value="Unassembled WGS sequence"/>
</dbReference>
<keyword evidence="8" id="KW-0411">Iron-sulfur</keyword>
<keyword evidence="6" id="KW-0560">Oxidoreductase</keyword>
<keyword evidence="5" id="KW-0479">Metal-binding</keyword>
<dbReference type="PANTHER" id="PTHR30352:SF4">
    <property type="entry name" value="PYRUVATE FORMATE-LYASE 2-ACTIVATING ENZYME"/>
    <property type="match status" value="1"/>
</dbReference>
<dbReference type="GO" id="GO:0016491">
    <property type="term" value="F:oxidoreductase activity"/>
    <property type="evidence" value="ECO:0007669"/>
    <property type="project" value="UniProtKB-KW"/>
</dbReference>
<dbReference type="PROSITE" id="PS01087">
    <property type="entry name" value="RADICAL_ACTIVATING"/>
    <property type="match status" value="1"/>
</dbReference>
<evidence type="ECO:0000256" key="1">
    <source>
        <dbReference type="ARBA" id="ARBA00001966"/>
    </source>
</evidence>
<dbReference type="InterPro" id="IPR034457">
    <property type="entry name" value="Organic_radical-activating"/>
</dbReference>
<reference evidence="9 10" key="1">
    <citation type="submission" date="2014-08" db="EMBL/GenBank/DDBJ databases">
        <title>Clostridium innocuum, an unnegligible vancomycin-resistant pathogen causing extra-intestinal infections.</title>
        <authorList>
            <person name="Feng Y."/>
            <person name="Chiu C.-H."/>
        </authorList>
    </citation>
    <scope>NUCLEOTIDE SEQUENCE [LARGE SCALE GENOMIC DNA]</scope>
    <source>
        <strain evidence="9 10">AN88</strain>
    </source>
</reference>
<sequence>MVAIHLSTIQRYSTKDGPGIRSTVFLIGCNLRCAWCSNPELMLPYNKLLHFSSLCRGCQSCVHAYPAAVYMEDGAIHMHPCAQHMAGELEEVCPFDALEQVGMQVECQQLVKQLEKDFTYYEESGGGVTFSGGEP</sequence>
<keyword evidence="3" id="KW-0004">4Fe-4S</keyword>
<dbReference type="EMBL" id="JQIF01000051">
    <property type="protein sequence ID" value="KGJ52870.1"/>
    <property type="molecule type" value="Genomic_DNA"/>
</dbReference>
<name>A0A099I5D2_CLOIN</name>
<keyword evidence="7" id="KW-0408">Iron</keyword>
<dbReference type="GO" id="GO:0046872">
    <property type="term" value="F:metal ion binding"/>
    <property type="evidence" value="ECO:0007669"/>
    <property type="project" value="UniProtKB-KW"/>
</dbReference>